<evidence type="ECO:0000256" key="1">
    <source>
        <dbReference type="SAM" id="Phobius"/>
    </source>
</evidence>
<sequence>MKIRIAGMALFLCIPLVLYLYLAQPLGVLPSLGLGVLIMIGHRFLASPFSARHRPRRCLWCGRSIPIAQVSLALPVQGGKEISYKFCPPSSADCRVRWIGLHRLVLRHKHLIQFGIFIPVLAYLVLETARGAGHPQIPHEVSLALFKGIIAATVVSVSFGYLSHRPEEDNSIPPPAPFPFPLHNLSLLGAGWTLWIFRIVGMGWILQLINRMIRIF</sequence>
<dbReference type="AlphaFoldDB" id="A0A948RXJ6"/>
<feature type="transmembrane region" description="Helical" evidence="1">
    <location>
        <begin position="5"/>
        <end position="22"/>
    </location>
</feature>
<name>A0A948RXJ6_UNCEI</name>
<reference evidence="2" key="1">
    <citation type="submission" date="2021-05" db="EMBL/GenBank/DDBJ databases">
        <title>Energy efficiency and biological interactions define the core microbiome of deep oligotrophic groundwater.</title>
        <authorList>
            <person name="Mehrshad M."/>
            <person name="Lopez-Fernandez M."/>
            <person name="Bell E."/>
            <person name="Bernier-Latmani R."/>
            <person name="Bertilsson S."/>
            <person name="Dopson M."/>
        </authorList>
    </citation>
    <scope>NUCLEOTIDE SEQUENCE</scope>
    <source>
        <strain evidence="2">Modern_marine.mb.64</strain>
    </source>
</reference>
<dbReference type="EMBL" id="JAHJDP010000104">
    <property type="protein sequence ID" value="MBU2692870.1"/>
    <property type="molecule type" value="Genomic_DNA"/>
</dbReference>
<keyword evidence="1" id="KW-0472">Membrane</keyword>
<feature type="transmembrane region" description="Helical" evidence="1">
    <location>
        <begin position="141"/>
        <end position="162"/>
    </location>
</feature>
<evidence type="ECO:0000313" key="2">
    <source>
        <dbReference type="EMBL" id="MBU2692870.1"/>
    </source>
</evidence>
<organism evidence="2 3">
    <name type="scientific">Eiseniibacteriota bacterium</name>
    <dbReference type="NCBI Taxonomy" id="2212470"/>
    <lineage>
        <taxon>Bacteria</taxon>
        <taxon>Candidatus Eiseniibacteriota</taxon>
    </lineage>
</organism>
<protein>
    <submittedName>
        <fullName evidence="2">Uncharacterized protein</fullName>
    </submittedName>
</protein>
<comment type="caution">
    <text evidence="2">The sequence shown here is derived from an EMBL/GenBank/DDBJ whole genome shotgun (WGS) entry which is preliminary data.</text>
</comment>
<feature type="transmembrane region" description="Helical" evidence="1">
    <location>
        <begin position="182"/>
        <end position="206"/>
    </location>
</feature>
<dbReference type="Proteomes" id="UP000777784">
    <property type="component" value="Unassembled WGS sequence"/>
</dbReference>
<accession>A0A948RXJ6</accession>
<keyword evidence="1" id="KW-1133">Transmembrane helix</keyword>
<feature type="transmembrane region" description="Helical" evidence="1">
    <location>
        <begin position="111"/>
        <end position="129"/>
    </location>
</feature>
<evidence type="ECO:0000313" key="3">
    <source>
        <dbReference type="Proteomes" id="UP000777784"/>
    </source>
</evidence>
<keyword evidence="1" id="KW-0812">Transmembrane</keyword>
<proteinExistence type="predicted"/>
<gene>
    <name evidence="2" type="ORF">KJ970_18275</name>
</gene>